<protein>
    <submittedName>
        <fullName evidence="3">Uncharacterized protein</fullName>
    </submittedName>
</protein>
<evidence type="ECO:0000256" key="1">
    <source>
        <dbReference type="SAM" id="MobiDB-lite"/>
    </source>
</evidence>
<comment type="caution">
    <text evidence="3">The sequence shown here is derived from an EMBL/GenBank/DDBJ whole genome shotgun (WGS) entry which is preliminary data.</text>
</comment>
<feature type="region of interest" description="Disordered" evidence="1">
    <location>
        <begin position="36"/>
        <end position="68"/>
    </location>
</feature>
<dbReference type="EMBL" id="JBJYXY010000001">
    <property type="protein sequence ID" value="MFN2976775.1"/>
    <property type="molecule type" value="Genomic_DNA"/>
</dbReference>
<keyword evidence="2" id="KW-0732">Signal</keyword>
<name>A0ABW9KLV2_9BACT</name>
<reference evidence="3 4" key="1">
    <citation type="submission" date="2024-12" db="EMBL/GenBank/DDBJ databases">
        <authorList>
            <person name="Lee Y."/>
        </authorList>
    </citation>
    <scope>NUCLEOTIDE SEQUENCE [LARGE SCALE GENOMIC DNA]</scope>
    <source>
        <strain evidence="3 4">03SUJ4</strain>
    </source>
</reference>
<sequence>MRIASKLTIKLACLALLTLLAAPVCRAQDEGPLPALQRQQTQSNAQQNEADPANAPARDRRTGPRELDNEAIIRMTKADVGDSIITQTIRTQPGNFRTGPDDLIALKNAGVSQTVISAMLARNSGLAQRPDPKPVEVTPLSPDVDDPGLYFKNKQGQWEAVSPELVKYRDGGALKSLVTNNIIKKDLNGEVSGPKSSLNIEPGTEMMILAPRLSDAVEYIILRFRTKSDRREFRVKTGNVFHSETGADRDQLEIPIHKVASRIFSFTVPADITKGEYGVLPPGNASTPGIAYAGKMYTFRVSD</sequence>
<dbReference type="RefSeq" id="WP_263415164.1">
    <property type="nucleotide sequence ID" value="NZ_BAABBH010000002.1"/>
</dbReference>
<gene>
    <name evidence="3" type="ORF">ACK2TP_13455</name>
</gene>
<evidence type="ECO:0000256" key="2">
    <source>
        <dbReference type="SAM" id="SignalP"/>
    </source>
</evidence>
<keyword evidence="4" id="KW-1185">Reference proteome</keyword>
<dbReference type="Proteomes" id="UP001634747">
    <property type="component" value="Unassembled WGS sequence"/>
</dbReference>
<proteinExistence type="predicted"/>
<evidence type="ECO:0000313" key="3">
    <source>
        <dbReference type="EMBL" id="MFN2976775.1"/>
    </source>
</evidence>
<evidence type="ECO:0000313" key="4">
    <source>
        <dbReference type="Proteomes" id="UP001634747"/>
    </source>
</evidence>
<organism evidence="3 4">
    <name type="scientific">Terriglobus aquaticus</name>
    <dbReference type="NCBI Taxonomy" id="940139"/>
    <lineage>
        <taxon>Bacteria</taxon>
        <taxon>Pseudomonadati</taxon>
        <taxon>Acidobacteriota</taxon>
        <taxon>Terriglobia</taxon>
        <taxon>Terriglobales</taxon>
        <taxon>Acidobacteriaceae</taxon>
        <taxon>Terriglobus</taxon>
    </lineage>
</organism>
<accession>A0ABW9KLV2</accession>
<feature type="compositionally biased region" description="Basic and acidic residues" evidence="1">
    <location>
        <begin position="57"/>
        <end position="68"/>
    </location>
</feature>
<feature type="signal peptide" evidence="2">
    <location>
        <begin position="1"/>
        <end position="27"/>
    </location>
</feature>
<feature type="chain" id="PRO_5045106157" evidence="2">
    <location>
        <begin position="28"/>
        <end position="303"/>
    </location>
</feature>
<feature type="compositionally biased region" description="Low complexity" evidence="1">
    <location>
        <begin position="37"/>
        <end position="56"/>
    </location>
</feature>